<comment type="caution">
    <text evidence="1">The sequence shown here is derived from an EMBL/GenBank/DDBJ whole genome shotgun (WGS) entry which is preliminary data.</text>
</comment>
<accession>A0A6V8L6V4</accession>
<evidence type="ECO:0000313" key="1">
    <source>
        <dbReference type="EMBL" id="GFJ90551.1"/>
    </source>
</evidence>
<protein>
    <submittedName>
        <fullName evidence="1">Uncharacterized protein</fullName>
    </submittedName>
</protein>
<organism evidence="1 2">
    <name type="scientific">Phytohabitans rumicis</name>
    <dbReference type="NCBI Taxonomy" id="1076125"/>
    <lineage>
        <taxon>Bacteria</taxon>
        <taxon>Bacillati</taxon>
        <taxon>Actinomycetota</taxon>
        <taxon>Actinomycetes</taxon>
        <taxon>Micromonosporales</taxon>
        <taxon>Micromonosporaceae</taxon>
    </lineage>
</organism>
<dbReference type="Proteomes" id="UP000482960">
    <property type="component" value="Unassembled WGS sequence"/>
</dbReference>
<evidence type="ECO:0000313" key="2">
    <source>
        <dbReference type="Proteomes" id="UP000482960"/>
    </source>
</evidence>
<reference evidence="1 2" key="2">
    <citation type="submission" date="2020-03" db="EMBL/GenBank/DDBJ databases">
        <authorList>
            <person name="Ichikawa N."/>
            <person name="Kimura A."/>
            <person name="Kitahashi Y."/>
            <person name="Uohara A."/>
        </authorList>
    </citation>
    <scope>NUCLEOTIDE SEQUENCE [LARGE SCALE GENOMIC DNA]</scope>
    <source>
        <strain evidence="1 2">NBRC 108638</strain>
    </source>
</reference>
<dbReference type="AlphaFoldDB" id="A0A6V8L6V4"/>
<gene>
    <name evidence="1" type="ORF">Prum_041930</name>
</gene>
<dbReference type="SUPFAM" id="SSF63825">
    <property type="entry name" value="YWTD domain"/>
    <property type="match status" value="1"/>
</dbReference>
<sequence>MSLAACDERPAPAAASDRLIVETTDGLAVVDSTTGRATVPAGPSVVTGDWTRLVRTDWTGKGTRLATHELPGGEVVAGGTLRDRLEARVVSPDGRLVALASPKGPRSRTTVVVADSSGERVRVDLPGNLEPEAFDATGQFLFVLDYLPPTAPDRYRVRAIDLGARALQPLLTRTKSVVPAGAEEEMRGQGRQSVYDPVRGQLFTLYTHQPDHLHTRDLLAGARDSAPHVHAFVHTLHLTERWAYCIDLPEPFGARAAEGHAIALSESGNRLCVVDATTATLATIDPTALNVVSVRPLPAPSTPAPPQPC</sequence>
<dbReference type="EMBL" id="BLPG01000001">
    <property type="protein sequence ID" value="GFJ90551.1"/>
    <property type="molecule type" value="Genomic_DNA"/>
</dbReference>
<keyword evidence="2" id="KW-1185">Reference proteome</keyword>
<name>A0A6V8L6V4_9ACTN</name>
<proteinExistence type="predicted"/>
<reference evidence="1 2" key="1">
    <citation type="submission" date="2020-03" db="EMBL/GenBank/DDBJ databases">
        <title>Whole genome shotgun sequence of Phytohabitans rumicis NBRC 108638.</title>
        <authorList>
            <person name="Komaki H."/>
            <person name="Tamura T."/>
        </authorList>
    </citation>
    <scope>NUCLEOTIDE SEQUENCE [LARGE SCALE GENOMIC DNA]</scope>
    <source>
        <strain evidence="1 2">NBRC 108638</strain>
    </source>
</reference>